<dbReference type="CDD" id="cd00882">
    <property type="entry name" value="Ras_like_GTPase"/>
    <property type="match status" value="1"/>
</dbReference>
<keyword evidence="3" id="KW-1185">Reference proteome</keyword>
<dbReference type="SUPFAM" id="SSF52540">
    <property type="entry name" value="P-loop containing nucleoside triphosphate hydrolases"/>
    <property type="match status" value="1"/>
</dbReference>
<proteinExistence type="predicted"/>
<dbReference type="InterPro" id="IPR027417">
    <property type="entry name" value="P-loop_NTPase"/>
</dbReference>
<feature type="domain" description="G" evidence="1">
    <location>
        <begin position="9"/>
        <end position="120"/>
    </location>
</feature>
<protein>
    <submittedName>
        <fullName evidence="2">GTPase domain-containing protein</fullName>
    </submittedName>
</protein>
<accession>A0ABY6HCU3</accession>
<sequence>MDKKLKTNVLMIGKSGVGKSSLLNYIFGLELEKTGTGRPVTAEGLYQHAYDCGTAFTINLYDTWGLEANQAERWQDLIMTEVKRHDCEHIAEWFHTIIYVFSAKSARIEGFEKAIIRELIDQGNRVMTVLSHCDLPNVDGAIHEMEAILRDLGIERRNIVRACSVSKKLLGGLESEPFGMEDIIHNIRENLWQSICLKVPGNVLTHAQLRLKKWRNEVYDYIEETVTVFNASSQTTVNRINDYAGRSVEVVYEAISQYGEEKMAEAITYYCQLVDQLNALAGERTGKPEWGQFTDFDFSRDRVDVVCELLANLVVGLIPFAIFFLPSINRDNRVQEFKDGIDASYRRMLETLSHEAQKLGVQLLQMQAT</sequence>
<dbReference type="Gene3D" id="3.40.50.300">
    <property type="entry name" value="P-loop containing nucleotide triphosphate hydrolases"/>
    <property type="match status" value="1"/>
</dbReference>
<evidence type="ECO:0000259" key="1">
    <source>
        <dbReference type="Pfam" id="PF01926"/>
    </source>
</evidence>
<dbReference type="Pfam" id="PF01926">
    <property type="entry name" value="MMR_HSR1"/>
    <property type="match status" value="1"/>
</dbReference>
<dbReference type="InterPro" id="IPR006073">
    <property type="entry name" value="GTP-bd"/>
</dbReference>
<reference evidence="2" key="1">
    <citation type="submission" date="2021-11" db="EMBL/GenBank/DDBJ databases">
        <title>Isoprene-degrading acetogen.</title>
        <authorList>
            <person name="Yang Y."/>
            <person name="Jin H."/>
            <person name="Yan J."/>
        </authorList>
    </citation>
    <scope>NUCLEOTIDE SEQUENCE</scope>
    <source>
        <strain evidence="2">Berkeley</strain>
    </source>
</reference>
<evidence type="ECO:0000313" key="3">
    <source>
        <dbReference type="Proteomes" id="UP001163550"/>
    </source>
</evidence>
<organism evidence="2 3">
    <name type="scientific">Acetobacterium wieringae</name>
    <dbReference type="NCBI Taxonomy" id="52694"/>
    <lineage>
        <taxon>Bacteria</taxon>
        <taxon>Bacillati</taxon>
        <taxon>Bacillota</taxon>
        <taxon>Clostridia</taxon>
        <taxon>Eubacteriales</taxon>
        <taxon>Eubacteriaceae</taxon>
        <taxon>Acetobacterium</taxon>
    </lineage>
</organism>
<name>A0ABY6HCU3_9FIRM</name>
<dbReference type="RefSeq" id="WP_228878209.1">
    <property type="nucleotide sequence ID" value="NZ_CABIIK010000004.1"/>
</dbReference>
<evidence type="ECO:0000313" key="2">
    <source>
        <dbReference type="EMBL" id="UYO62331.1"/>
    </source>
</evidence>
<dbReference type="Proteomes" id="UP001163550">
    <property type="component" value="Chromosome"/>
</dbReference>
<dbReference type="EMBL" id="CP087994">
    <property type="protein sequence ID" value="UYO62331.1"/>
    <property type="molecule type" value="Genomic_DNA"/>
</dbReference>
<gene>
    <name evidence="2" type="ORF">LNN31_16300</name>
</gene>